<keyword evidence="5 6" id="KW-0472">Membrane</keyword>
<dbReference type="SUPFAM" id="SSF103473">
    <property type="entry name" value="MFS general substrate transporter"/>
    <property type="match status" value="1"/>
</dbReference>
<dbReference type="GO" id="GO:0022857">
    <property type="term" value="F:transmembrane transporter activity"/>
    <property type="evidence" value="ECO:0007669"/>
    <property type="project" value="InterPro"/>
</dbReference>
<evidence type="ECO:0000259" key="7">
    <source>
        <dbReference type="PROSITE" id="PS50850"/>
    </source>
</evidence>
<evidence type="ECO:0000313" key="8">
    <source>
        <dbReference type="EMBL" id="CAB4849977.1"/>
    </source>
</evidence>
<evidence type="ECO:0000256" key="1">
    <source>
        <dbReference type="ARBA" id="ARBA00004141"/>
    </source>
</evidence>
<keyword evidence="4 6" id="KW-1133">Transmembrane helix</keyword>
<evidence type="ECO:0000256" key="6">
    <source>
        <dbReference type="SAM" id="Phobius"/>
    </source>
</evidence>
<sequence>MLLLPAGNLSDRKGRPASLKIGTTVVLAGTLLLTFAVHPWMYLVSMGVVGLGGAFLSTAPANIVADVIRGKSGQVIALWQMAGDAGMIVGPITVGILADLFSFRMAFLVTAIVFSIAVFAAFTLGETRKSHLNKAS</sequence>
<keyword evidence="2" id="KW-0813">Transport</keyword>
<keyword evidence="3 6" id="KW-0812">Transmembrane</keyword>
<feature type="transmembrane region" description="Helical" evidence="6">
    <location>
        <begin position="75"/>
        <end position="97"/>
    </location>
</feature>
<dbReference type="PROSITE" id="PS50850">
    <property type="entry name" value="MFS"/>
    <property type="match status" value="1"/>
</dbReference>
<accession>A0A6J7BVU2</accession>
<evidence type="ECO:0000256" key="3">
    <source>
        <dbReference type="ARBA" id="ARBA00022692"/>
    </source>
</evidence>
<dbReference type="PANTHER" id="PTHR23506">
    <property type="entry name" value="GH10249P"/>
    <property type="match status" value="1"/>
</dbReference>
<dbReference type="PANTHER" id="PTHR23506:SF23">
    <property type="entry name" value="GH10249P"/>
    <property type="match status" value="1"/>
</dbReference>
<feature type="transmembrane region" description="Helical" evidence="6">
    <location>
        <begin position="21"/>
        <end position="42"/>
    </location>
</feature>
<dbReference type="InterPro" id="IPR011701">
    <property type="entry name" value="MFS"/>
</dbReference>
<dbReference type="AlphaFoldDB" id="A0A6J7BVU2"/>
<gene>
    <name evidence="8" type="ORF">UFOPK3287_00664</name>
</gene>
<dbReference type="GO" id="GO:0016020">
    <property type="term" value="C:membrane"/>
    <property type="evidence" value="ECO:0007669"/>
    <property type="project" value="UniProtKB-SubCell"/>
</dbReference>
<evidence type="ECO:0000256" key="5">
    <source>
        <dbReference type="ARBA" id="ARBA00023136"/>
    </source>
</evidence>
<dbReference type="InterPro" id="IPR020846">
    <property type="entry name" value="MFS_dom"/>
</dbReference>
<dbReference type="InterPro" id="IPR050930">
    <property type="entry name" value="MFS_Vesicular_Transporter"/>
</dbReference>
<organism evidence="8">
    <name type="scientific">freshwater metagenome</name>
    <dbReference type="NCBI Taxonomy" id="449393"/>
    <lineage>
        <taxon>unclassified sequences</taxon>
        <taxon>metagenomes</taxon>
        <taxon>ecological metagenomes</taxon>
    </lineage>
</organism>
<proteinExistence type="predicted"/>
<dbReference type="InterPro" id="IPR036259">
    <property type="entry name" value="MFS_trans_sf"/>
</dbReference>
<name>A0A6J7BVU2_9ZZZZ</name>
<feature type="domain" description="Major facilitator superfamily (MFS) profile" evidence="7">
    <location>
        <begin position="1"/>
        <end position="136"/>
    </location>
</feature>
<dbReference type="Gene3D" id="1.20.1250.20">
    <property type="entry name" value="MFS general substrate transporter like domains"/>
    <property type="match status" value="1"/>
</dbReference>
<protein>
    <submittedName>
        <fullName evidence="8">Unannotated protein</fullName>
    </submittedName>
</protein>
<comment type="subcellular location">
    <subcellularLocation>
        <location evidence="1">Membrane</location>
        <topology evidence="1">Multi-pass membrane protein</topology>
    </subcellularLocation>
</comment>
<reference evidence="8" key="1">
    <citation type="submission" date="2020-05" db="EMBL/GenBank/DDBJ databases">
        <authorList>
            <person name="Chiriac C."/>
            <person name="Salcher M."/>
            <person name="Ghai R."/>
            <person name="Kavagutti S V."/>
        </authorList>
    </citation>
    <scope>NUCLEOTIDE SEQUENCE</scope>
</reference>
<feature type="transmembrane region" description="Helical" evidence="6">
    <location>
        <begin position="103"/>
        <end position="124"/>
    </location>
</feature>
<evidence type="ECO:0000256" key="4">
    <source>
        <dbReference type="ARBA" id="ARBA00022989"/>
    </source>
</evidence>
<dbReference type="Pfam" id="PF07690">
    <property type="entry name" value="MFS_1"/>
    <property type="match status" value="1"/>
</dbReference>
<dbReference type="EMBL" id="CAFBJH010000034">
    <property type="protein sequence ID" value="CAB4849977.1"/>
    <property type="molecule type" value="Genomic_DNA"/>
</dbReference>
<feature type="transmembrane region" description="Helical" evidence="6">
    <location>
        <begin position="48"/>
        <end position="68"/>
    </location>
</feature>
<evidence type="ECO:0000256" key="2">
    <source>
        <dbReference type="ARBA" id="ARBA00022448"/>
    </source>
</evidence>